<keyword evidence="1" id="KW-0732">Signal</keyword>
<reference evidence="2 3" key="1">
    <citation type="submission" date="2019-06" db="EMBL/GenBank/DDBJ databases">
        <title>Whole genome shotgun sequence of Acinetobacter pittii NBRC 110514.</title>
        <authorList>
            <person name="Hosoyama A."/>
            <person name="Uohara A."/>
            <person name="Ohji S."/>
            <person name="Ichikawa N."/>
        </authorList>
    </citation>
    <scope>NUCLEOTIDE SEQUENCE [LARGE SCALE GENOMIC DNA]</scope>
    <source>
        <strain evidence="2 3">NBRC 110514</strain>
    </source>
</reference>
<dbReference type="NCBIfam" id="NF045616">
    <property type="entry name" value="Acin_mostly_LP"/>
    <property type="match status" value="1"/>
</dbReference>
<dbReference type="InterPro" id="IPR054658">
    <property type="entry name" value="Extrcyto_LP"/>
</dbReference>
<comment type="caution">
    <text evidence="2">The sequence shown here is derived from an EMBL/GenBank/DDBJ whole genome shotgun (WGS) entry which is preliminary data.</text>
</comment>
<evidence type="ECO:0000313" key="3">
    <source>
        <dbReference type="Proteomes" id="UP000317717"/>
    </source>
</evidence>
<accession>A0A4Y3JAK2</accession>
<dbReference type="EMBL" id="BJLJ01000010">
    <property type="protein sequence ID" value="GEA68384.1"/>
    <property type="molecule type" value="Genomic_DNA"/>
</dbReference>
<name>A0A4Y3JAK2_ACIPI</name>
<dbReference type="RefSeq" id="WP_141316187.1">
    <property type="nucleotide sequence ID" value="NZ_BJLJ01000010.1"/>
</dbReference>
<dbReference type="Proteomes" id="UP000317717">
    <property type="component" value="Unassembled WGS sequence"/>
</dbReference>
<evidence type="ECO:0000256" key="1">
    <source>
        <dbReference type="SAM" id="SignalP"/>
    </source>
</evidence>
<gene>
    <name evidence="2" type="ORF">PA3_25420</name>
</gene>
<protein>
    <submittedName>
        <fullName evidence="2">Uncharacterized protein</fullName>
    </submittedName>
</protein>
<feature type="signal peptide" evidence="1">
    <location>
        <begin position="1"/>
        <end position="19"/>
    </location>
</feature>
<proteinExistence type="predicted"/>
<dbReference type="AlphaFoldDB" id="A0A4Y3JAK2"/>
<sequence>MKKSYILLLSLFCSVHIFASPEKPLYAIVKDKSICIYTNDVDTKPYNNQIYLYMGGIVSGQNYKSTYSKIYKNIKMPIDKNSCIPIPSSYFNKAIPFDVTLDMEKSYARRICVNQSSKKIILTEVKDGYECSNQPFDYSEKKITFLDRLFEWFK</sequence>
<feature type="chain" id="PRO_5021288328" evidence="1">
    <location>
        <begin position="20"/>
        <end position="154"/>
    </location>
</feature>
<organism evidence="2 3">
    <name type="scientific">Acinetobacter pittii</name>
    <name type="common">Acinetobacter genomosp. 3</name>
    <dbReference type="NCBI Taxonomy" id="48296"/>
    <lineage>
        <taxon>Bacteria</taxon>
        <taxon>Pseudomonadati</taxon>
        <taxon>Pseudomonadota</taxon>
        <taxon>Gammaproteobacteria</taxon>
        <taxon>Moraxellales</taxon>
        <taxon>Moraxellaceae</taxon>
        <taxon>Acinetobacter</taxon>
        <taxon>Acinetobacter calcoaceticus/baumannii complex</taxon>
    </lineage>
</organism>
<evidence type="ECO:0000313" key="2">
    <source>
        <dbReference type="EMBL" id="GEA68384.1"/>
    </source>
</evidence>